<dbReference type="AlphaFoldDB" id="A0AAD3CFS0"/>
<keyword evidence="2" id="KW-0472">Membrane</keyword>
<keyword evidence="2" id="KW-1133">Transmembrane helix</keyword>
<proteinExistence type="predicted"/>
<feature type="compositionally biased region" description="Polar residues" evidence="1">
    <location>
        <begin position="91"/>
        <end position="105"/>
    </location>
</feature>
<feature type="region of interest" description="Disordered" evidence="1">
    <location>
        <begin position="91"/>
        <end position="116"/>
    </location>
</feature>
<name>A0AAD3CFS0_9STRA</name>
<accession>A0AAD3CFS0</accession>
<keyword evidence="2" id="KW-0812">Transmembrane</keyword>
<evidence type="ECO:0000313" key="3">
    <source>
        <dbReference type="EMBL" id="GFH44275.1"/>
    </source>
</evidence>
<feature type="transmembrane region" description="Helical" evidence="2">
    <location>
        <begin position="12"/>
        <end position="33"/>
    </location>
</feature>
<organism evidence="3 4">
    <name type="scientific">Chaetoceros tenuissimus</name>
    <dbReference type="NCBI Taxonomy" id="426638"/>
    <lineage>
        <taxon>Eukaryota</taxon>
        <taxon>Sar</taxon>
        <taxon>Stramenopiles</taxon>
        <taxon>Ochrophyta</taxon>
        <taxon>Bacillariophyta</taxon>
        <taxon>Coscinodiscophyceae</taxon>
        <taxon>Chaetocerotophycidae</taxon>
        <taxon>Chaetocerotales</taxon>
        <taxon>Chaetocerotaceae</taxon>
        <taxon>Chaetoceros</taxon>
    </lineage>
</organism>
<sequence>MKKIRRSQSNNANKLWVPILAWVILTGFSTFYFHRNVISAHIDNDITITITKDEVSTILEIEQEDNVENIKSEKQVDLNLNDEIAGNASTVDFSGKQIQDEQNSTSRKEDGSTNQNALNETVFSRNETKQEQNSTAILDEYGSTYLTMYGDHRVPSSLAALPPWLQEYIAWNQNERATKDPKDLKFFVIKCGKKDSHCGGFSDRLRPVPFYLLMSKMINRVFCIYWERPMRLESFLQVPKGGLDWTCPSDFNGEFGHASTLYWGEVNTPEAKESMTNRIEYIKELSDQFVTVKTKNNDFQHINYLNAIFAGYSYENQMPKVFRWMHVYLMEHIFRVMFKPIPAIARNVNATMKELGLVEGKYTSVHFRARYPTAMLKKILGGQNQFIDHDKGKLQTPFEGQYKSYLLRVAKNAIGCGANIDPDMDKIFFSSDDVNLVDYVISNKIQTTHGNVQCVGVGERSHVKHMEYHKTNSDEDFYPLIEDLLVMGGSKCVAHGVGSFGAFGASLAGNRCRAMHRRHSGKPLECPNYEGATHYHNITDEHRLFGPDPFK</sequence>
<evidence type="ECO:0000256" key="1">
    <source>
        <dbReference type="SAM" id="MobiDB-lite"/>
    </source>
</evidence>
<evidence type="ECO:0000256" key="2">
    <source>
        <dbReference type="SAM" id="Phobius"/>
    </source>
</evidence>
<evidence type="ECO:0000313" key="4">
    <source>
        <dbReference type="Proteomes" id="UP001054902"/>
    </source>
</evidence>
<protein>
    <submittedName>
        <fullName evidence="3">Uncharacterized protein</fullName>
    </submittedName>
</protein>
<dbReference type="Proteomes" id="UP001054902">
    <property type="component" value="Unassembled WGS sequence"/>
</dbReference>
<comment type="caution">
    <text evidence="3">The sequence shown here is derived from an EMBL/GenBank/DDBJ whole genome shotgun (WGS) entry which is preliminary data.</text>
</comment>
<reference evidence="3 4" key="1">
    <citation type="journal article" date="2021" name="Sci. Rep.">
        <title>The genome of the diatom Chaetoceros tenuissimus carries an ancient integrated fragment of an extant virus.</title>
        <authorList>
            <person name="Hongo Y."/>
            <person name="Kimura K."/>
            <person name="Takaki Y."/>
            <person name="Yoshida Y."/>
            <person name="Baba S."/>
            <person name="Kobayashi G."/>
            <person name="Nagasaki K."/>
            <person name="Hano T."/>
            <person name="Tomaru Y."/>
        </authorList>
    </citation>
    <scope>NUCLEOTIDE SEQUENCE [LARGE SCALE GENOMIC DNA]</scope>
    <source>
        <strain evidence="3 4">NIES-3715</strain>
    </source>
</reference>
<dbReference type="EMBL" id="BLLK01000019">
    <property type="protein sequence ID" value="GFH44275.1"/>
    <property type="molecule type" value="Genomic_DNA"/>
</dbReference>
<keyword evidence="4" id="KW-1185">Reference proteome</keyword>
<gene>
    <name evidence="3" type="ORF">CTEN210_00749</name>
</gene>